<dbReference type="EMBL" id="JARBJD010000280">
    <property type="protein sequence ID" value="KAK2944899.1"/>
    <property type="molecule type" value="Genomic_DNA"/>
</dbReference>
<organism evidence="1 2">
    <name type="scientific">Blattamonas nauphoetae</name>
    <dbReference type="NCBI Taxonomy" id="2049346"/>
    <lineage>
        <taxon>Eukaryota</taxon>
        <taxon>Metamonada</taxon>
        <taxon>Preaxostyla</taxon>
        <taxon>Oxymonadida</taxon>
        <taxon>Blattamonas</taxon>
    </lineage>
</organism>
<name>A0ABQ9WZE9_9EUKA</name>
<dbReference type="Proteomes" id="UP001281761">
    <property type="component" value="Unassembled WGS sequence"/>
</dbReference>
<proteinExistence type="predicted"/>
<gene>
    <name evidence="1" type="ORF">BLNAU_20189</name>
</gene>
<protein>
    <submittedName>
        <fullName evidence="1">Uncharacterized protein</fullName>
    </submittedName>
</protein>
<sequence length="206" mass="23205">MRKEVEGEKGSRDVFGRVKNHVCRALCPVFVHTPKPSTSALPTTPRNPRHPPALHSHLGITSHSPTLVHICLPTLPSIFLLPQRHSRSTRNPSHFVPIFARNHIQPCEHANRQTVRISAVSSESNISSLLEVLQCDDEDIIVDTLRTLQKVASGVYSCRIHRFVVILLDVFQKVDQMTGSMIGVHFCLHCVVSLTHLDLWSRFLFC</sequence>
<evidence type="ECO:0000313" key="2">
    <source>
        <dbReference type="Proteomes" id="UP001281761"/>
    </source>
</evidence>
<reference evidence="1 2" key="1">
    <citation type="journal article" date="2022" name="bioRxiv">
        <title>Genomics of Preaxostyla Flagellates Illuminates Evolutionary Transitions and the Path Towards Mitochondrial Loss.</title>
        <authorList>
            <person name="Novak L.V.F."/>
            <person name="Treitli S.C."/>
            <person name="Pyrih J."/>
            <person name="Halakuc P."/>
            <person name="Pipaliya S.V."/>
            <person name="Vacek V."/>
            <person name="Brzon O."/>
            <person name="Soukal P."/>
            <person name="Eme L."/>
            <person name="Dacks J.B."/>
            <person name="Karnkowska A."/>
            <person name="Elias M."/>
            <person name="Hampl V."/>
        </authorList>
    </citation>
    <scope>NUCLEOTIDE SEQUENCE [LARGE SCALE GENOMIC DNA]</scope>
    <source>
        <strain evidence="1">NAU3</strain>
        <tissue evidence="1">Gut</tissue>
    </source>
</reference>
<keyword evidence="2" id="KW-1185">Reference proteome</keyword>
<comment type="caution">
    <text evidence="1">The sequence shown here is derived from an EMBL/GenBank/DDBJ whole genome shotgun (WGS) entry which is preliminary data.</text>
</comment>
<evidence type="ECO:0000313" key="1">
    <source>
        <dbReference type="EMBL" id="KAK2944899.1"/>
    </source>
</evidence>
<accession>A0ABQ9WZE9</accession>